<dbReference type="Proteomes" id="UP000477849">
    <property type="component" value="Unassembled WGS sequence"/>
</dbReference>
<dbReference type="EMBL" id="JAAKZH010000001">
    <property type="protein sequence ID" value="NGO62467.1"/>
    <property type="molecule type" value="Genomic_DNA"/>
</dbReference>
<evidence type="ECO:0000313" key="1">
    <source>
        <dbReference type="EMBL" id="NGO62467.1"/>
    </source>
</evidence>
<keyword evidence="2" id="KW-1185">Reference proteome</keyword>
<gene>
    <name evidence="1" type="ORF">G6N76_02180</name>
</gene>
<sequence length="226" mass="25910">MKFLKLQRLGEVQEKLKPVLAELGLQARYERNSTLGGDICFENEDGSLHHAVTILVTDTLFTNSSNPWKGTCLQIKDVGEEPLGYGDWKFVEWGCPSDTPKFRGDVDEIFAQIATYLKEYPVLRIRNSHPGLIDNTDFVKVLRDVEQTIQDKTDRSITVNRIDGVLSINFEVGDDKWRIDVANYDAKLVINDVEVNTVKGFSVPQVKEMLWEEWRKRDIPDLGFDF</sequence>
<comment type="caution">
    <text evidence="1">The sequence shown here is derived from an EMBL/GenBank/DDBJ whole genome shotgun (WGS) entry which is preliminary data.</text>
</comment>
<name>A0A6M1RZP2_9HYPH</name>
<organism evidence="1 2">
    <name type="scientific">Rhizobium daejeonense</name>
    <dbReference type="NCBI Taxonomy" id="240521"/>
    <lineage>
        <taxon>Bacteria</taxon>
        <taxon>Pseudomonadati</taxon>
        <taxon>Pseudomonadota</taxon>
        <taxon>Alphaproteobacteria</taxon>
        <taxon>Hyphomicrobiales</taxon>
        <taxon>Rhizobiaceae</taxon>
        <taxon>Rhizobium/Agrobacterium group</taxon>
        <taxon>Rhizobium</taxon>
    </lineage>
</organism>
<dbReference type="AlphaFoldDB" id="A0A6M1RZP2"/>
<dbReference type="RefSeq" id="WP_163900400.1">
    <property type="nucleotide sequence ID" value="NZ_CP048427.1"/>
</dbReference>
<protein>
    <submittedName>
        <fullName evidence="1">Uncharacterized protein</fullName>
    </submittedName>
</protein>
<proteinExistence type="predicted"/>
<reference evidence="1 2" key="1">
    <citation type="submission" date="2020-02" db="EMBL/GenBank/DDBJ databases">
        <title>Genome sequence of the type strain CCBAU10050 of Rhizobium daejeonense.</title>
        <authorList>
            <person name="Gao J."/>
            <person name="Sun J."/>
        </authorList>
    </citation>
    <scope>NUCLEOTIDE SEQUENCE [LARGE SCALE GENOMIC DNA]</scope>
    <source>
        <strain evidence="1 2">CCBAU10050</strain>
    </source>
</reference>
<accession>A0A6M1RZP2</accession>
<evidence type="ECO:0000313" key="2">
    <source>
        <dbReference type="Proteomes" id="UP000477849"/>
    </source>
</evidence>